<comment type="similarity">
    <text evidence="2">Belongs to the amino acid-polyamine-organocation (APC) superfamily. Spore germination protein (SGP) (TC 2.A.3.9) family.</text>
</comment>
<organism evidence="8 9">
    <name type="scientific">Clostridium felsineum</name>
    <dbReference type="NCBI Taxonomy" id="36839"/>
    <lineage>
        <taxon>Bacteria</taxon>
        <taxon>Bacillati</taxon>
        <taxon>Bacillota</taxon>
        <taxon>Clostridia</taxon>
        <taxon>Eubacteriales</taxon>
        <taxon>Clostridiaceae</taxon>
        <taxon>Clostridium</taxon>
    </lineage>
</organism>
<evidence type="ECO:0000256" key="2">
    <source>
        <dbReference type="ARBA" id="ARBA00007998"/>
    </source>
</evidence>
<accession>A0A1S8L282</accession>
<evidence type="ECO:0000256" key="4">
    <source>
        <dbReference type="ARBA" id="ARBA00022544"/>
    </source>
</evidence>
<evidence type="ECO:0000313" key="8">
    <source>
        <dbReference type="EMBL" id="URZ10413.1"/>
    </source>
</evidence>
<dbReference type="RefSeq" id="WP_077832325.1">
    <property type="nucleotide sequence ID" value="NZ_CP096983.1"/>
</dbReference>
<dbReference type="PANTHER" id="PTHR34975">
    <property type="entry name" value="SPORE GERMINATION PROTEIN A2"/>
    <property type="match status" value="1"/>
</dbReference>
<proteinExistence type="inferred from homology"/>
<dbReference type="GO" id="GO:0016020">
    <property type="term" value="C:membrane"/>
    <property type="evidence" value="ECO:0007669"/>
    <property type="project" value="UniProtKB-SubCell"/>
</dbReference>
<dbReference type="STRING" id="84029.CROST_31370"/>
<dbReference type="EMBL" id="CP096983">
    <property type="protein sequence ID" value="URZ10413.1"/>
    <property type="molecule type" value="Genomic_DNA"/>
</dbReference>
<dbReference type="Proteomes" id="UP000190951">
    <property type="component" value="Chromosome"/>
</dbReference>
<dbReference type="AlphaFoldDB" id="A0A1S8L282"/>
<comment type="subcellular location">
    <subcellularLocation>
        <location evidence="1">Membrane</location>
        <topology evidence="1">Multi-pass membrane protein</topology>
    </subcellularLocation>
</comment>
<dbReference type="InterPro" id="IPR004761">
    <property type="entry name" value="Spore_GerAB"/>
</dbReference>
<dbReference type="NCBIfam" id="TIGR00912">
    <property type="entry name" value="2A0309"/>
    <property type="match status" value="1"/>
</dbReference>
<protein>
    <submittedName>
        <fullName evidence="8">Uncharacterized protein</fullName>
    </submittedName>
</protein>
<keyword evidence="3" id="KW-0813">Transport</keyword>
<sequence>MRYLSKNYLIFIILGTAVVSLKAYPTLLIEYGERDTWIALIFSSLLLLIFSLIIIKAFSSKADAKLKTIYFRAFGKYLGSFLLWLFILTLILTLIECTASESSMMSVTILDRTPPWYLILFLVIPATYAILHGENAMLILTIIGIFFIFISGTNLSILLFAYRKVEYIMPIMRNGFSKNFIICIFKGLAMLSGFGILLPFIYKVKSRDKIKTPIIIGWALLCQIQVVAMNGLLMTITAPRAVDKYYPRLLQTQLVNYFNFIESGELYVLFQVIGGWFVKYILTFYALLIILKQLNINRKYTFYIVSFCVTILAYILNTNVLNLFSFIDYYTYISFVNFIIIPFIASLIVIIKDYKKSKQDKQEEVETIN</sequence>
<evidence type="ECO:0000313" key="9">
    <source>
        <dbReference type="Proteomes" id="UP000190951"/>
    </source>
</evidence>
<name>A0A1S8L282_9CLOT</name>
<keyword evidence="4" id="KW-0309">Germination</keyword>
<dbReference type="GO" id="GO:0009847">
    <property type="term" value="P:spore germination"/>
    <property type="evidence" value="ECO:0007669"/>
    <property type="project" value="InterPro"/>
</dbReference>
<evidence type="ECO:0000256" key="7">
    <source>
        <dbReference type="ARBA" id="ARBA00023136"/>
    </source>
</evidence>
<evidence type="ECO:0000256" key="1">
    <source>
        <dbReference type="ARBA" id="ARBA00004141"/>
    </source>
</evidence>
<evidence type="ECO:0000256" key="6">
    <source>
        <dbReference type="ARBA" id="ARBA00022989"/>
    </source>
</evidence>
<keyword evidence="5" id="KW-0812">Transmembrane</keyword>
<evidence type="ECO:0000256" key="5">
    <source>
        <dbReference type="ARBA" id="ARBA00022692"/>
    </source>
</evidence>
<keyword evidence="7" id="KW-0472">Membrane</keyword>
<dbReference type="KEGG" id="crw:CROST_011210"/>
<evidence type="ECO:0000256" key="3">
    <source>
        <dbReference type="ARBA" id="ARBA00022448"/>
    </source>
</evidence>
<gene>
    <name evidence="8" type="ORF">CROST_011210</name>
</gene>
<reference evidence="8 9" key="1">
    <citation type="submission" date="2022-04" db="EMBL/GenBank/DDBJ databases">
        <title>Genome sequence of C. roseum typestrain.</title>
        <authorList>
            <person name="Poehlein A."/>
            <person name="Schoch T."/>
            <person name="Duerre P."/>
            <person name="Daniel R."/>
        </authorList>
    </citation>
    <scope>NUCLEOTIDE SEQUENCE [LARGE SCALE GENOMIC DNA]</scope>
    <source>
        <strain evidence="8 9">DSM 7320</strain>
    </source>
</reference>
<keyword evidence="6" id="KW-1133">Transmembrane helix</keyword>
<keyword evidence="9" id="KW-1185">Reference proteome</keyword>
<dbReference type="PANTHER" id="PTHR34975:SF2">
    <property type="entry name" value="SPORE GERMINATION PROTEIN A2"/>
    <property type="match status" value="1"/>
</dbReference>
<dbReference type="Pfam" id="PF03845">
    <property type="entry name" value="Spore_permease"/>
    <property type="match status" value="1"/>
</dbReference>